<keyword evidence="1" id="KW-1133">Transmembrane helix</keyword>
<keyword evidence="3" id="KW-1185">Reference proteome</keyword>
<dbReference type="RefSeq" id="WP_121369149.1">
    <property type="nucleotide sequence ID" value="NZ_RBKS01000001.1"/>
</dbReference>
<dbReference type="OrthoDB" id="5118994at2"/>
<evidence type="ECO:0000313" key="2">
    <source>
        <dbReference type="EMBL" id="RKR74401.1"/>
    </source>
</evidence>
<dbReference type="EMBL" id="RBKS01000001">
    <property type="protein sequence ID" value="RKR74401.1"/>
    <property type="molecule type" value="Genomic_DNA"/>
</dbReference>
<proteinExistence type="predicted"/>
<dbReference type="AlphaFoldDB" id="A0A495IGE3"/>
<gene>
    <name evidence="2" type="ORF">C8E83_1513</name>
</gene>
<keyword evidence="1" id="KW-0472">Membrane</keyword>
<feature type="transmembrane region" description="Helical" evidence="1">
    <location>
        <begin position="45"/>
        <end position="78"/>
    </location>
</feature>
<reference evidence="2 3" key="1">
    <citation type="submission" date="2018-10" db="EMBL/GenBank/DDBJ databases">
        <title>Sequencing the genomes of 1000 actinobacteria strains.</title>
        <authorList>
            <person name="Klenk H.-P."/>
        </authorList>
    </citation>
    <scope>NUCLEOTIDE SEQUENCE [LARGE SCALE GENOMIC DNA]</scope>
    <source>
        <strain evidence="2 3">DSM 17894</strain>
    </source>
</reference>
<evidence type="ECO:0008006" key="4">
    <source>
        <dbReference type="Google" id="ProtNLM"/>
    </source>
</evidence>
<evidence type="ECO:0000313" key="3">
    <source>
        <dbReference type="Proteomes" id="UP000280008"/>
    </source>
</evidence>
<protein>
    <recommendedName>
        <fullName evidence="4">DUF418 domain-containing protein</fullName>
    </recommendedName>
</protein>
<feature type="transmembrane region" description="Helical" evidence="1">
    <location>
        <begin position="6"/>
        <end position="24"/>
    </location>
</feature>
<dbReference type="Proteomes" id="UP000280008">
    <property type="component" value="Unassembled WGS sequence"/>
</dbReference>
<organism evidence="2 3">
    <name type="scientific">Frondihabitans australicus</name>
    <dbReference type="NCBI Taxonomy" id="386892"/>
    <lineage>
        <taxon>Bacteria</taxon>
        <taxon>Bacillati</taxon>
        <taxon>Actinomycetota</taxon>
        <taxon>Actinomycetes</taxon>
        <taxon>Micrococcales</taxon>
        <taxon>Microbacteriaceae</taxon>
        <taxon>Frondihabitans</taxon>
    </lineage>
</organism>
<sequence>MDALSYVVSMCLFGLILAETVISVRARQAVKGSRQRYVLLTQRRILSWTVNIGFAVQGVIGLVIGQPFSVISLLFAVYLSWTEIKNHKDDDDWFNGRMKKIWKGVKKAFAPPIKIPAPAPSPSPVFG</sequence>
<accession>A0A495IGE3</accession>
<evidence type="ECO:0000256" key="1">
    <source>
        <dbReference type="SAM" id="Phobius"/>
    </source>
</evidence>
<comment type="caution">
    <text evidence="2">The sequence shown here is derived from an EMBL/GenBank/DDBJ whole genome shotgun (WGS) entry which is preliminary data.</text>
</comment>
<name>A0A495IGE3_9MICO</name>
<keyword evidence="1" id="KW-0812">Transmembrane</keyword>